<comment type="caution">
    <text evidence="2">The sequence shown here is derived from an EMBL/GenBank/DDBJ whole genome shotgun (WGS) entry which is preliminary data.</text>
</comment>
<keyword evidence="3" id="KW-1185">Reference proteome</keyword>
<evidence type="ECO:0000313" key="2">
    <source>
        <dbReference type="EMBL" id="GFO60286.1"/>
    </source>
</evidence>
<proteinExistence type="predicted"/>
<dbReference type="AlphaFoldDB" id="A0A6V8MJZ6"/>
<feature type="compositionally biased region" description="Basic and acidic residues" evidence="1">
    <location>
        <begin position="1"/>
        <end position="24"/>
    </location>
</feature>
<feature type="region of interest" description="Disordered" evidence="1">
    <location>
        <begin position="1"/>
        <end position="34"/>
    </location>
</feature>
<reference evidence="3" key="1">
    <citation type="submission" date="2020-06" db="EMBL/GenBank/DDBJ databases">
        <title>Draft genomic sequence of Geomonas sp. Red330.</title>
        <authorList>
            <person name="Itoh H."/>
            <person name="Zhenxing X."/>
            <person name="Ushijima N."/>
            <person name="Masuda Y."/>
            <person name="Shiratori Y."/>
            <person name="Senoo K."/>
        </authorList>
    </citation>
    <scope>NUCLEOTIDE SEQUENCE [LARGE SCALE GENOMIC DNA]</scope>
    <source>
        <strain evidence="3">Red330</strain>
    </source>
</reference>
<accession>A0A6V8MJZ6</accession>
<gene>
    <name evidence="2" type="ORF">GMST_26110</name>
</gene>
<name>A0A6V8MJZ6_9BACT</name>
<dbReference type="EMBL" id="BLXX01000007">
    <property type="protein sequence ID" value="GFO60286.1"/>
    <property type="molecule type" value="Genomic_DNA"/>
</dbReference>
<organism evidence="2 3">
    <name type="scientific">Geomonas silvestris</name>
    <dbReference type="NCBI Taxonomy" id="2740184"/>
    <lineage>
        <taxon>Bacteria</taxon>
        <taxon>Pseudomonadati</taxon>
        <taxon>Thermodesulfobacteriota</taxon>
        <taxon>Desulfuromonadia</taxon>
        <taxon>Geobacterales</taxon>
        <taxon>Geobacteraceae</taxon>
        <taxon>Geomonas</taxon>
    </lineage>
</organism>
<evidence type="ECO:0000256" key="1">
    <source>
        <dbReference type="SAM" id="MobiDB-lite"/>
    </source>
</evidence>
<evidence type="ECO:0000313" key="3">
    <source>
        <dbReference type="Proteomes" id="UP000556026"/>
    </source>
</evidence>
<sequence length="60" mass="6777">MTKHTEEPAGNRRGGAELPRELTRAKAPPTPGEMAELHRKVVDSELKAEDTAEYLELERY</sequence>
<protein>
    <submittedName>
        <fullName evidence="2">Uncharacterized protein</fullName>
    </submittedName>
</protein>
<dbReference type="Proteomes" id="UP000556026">
    <property type="component" value="Unassembled WGS sequence"/>
</dbReference>
<dbReference type="RefSeq" id="WP_183355091.1">
    <property type="nucleotide sequence ID" value="NZ_BLXX01000007.1"/>
</dbReference>